<sequence>MQDALAGLAEVERATAELYRVVDGFDLASVREPSLLPGWSRAHVMTHLARGADALLNLLTWAKTGVEHPMYLSMADREADIAEGGARPPTLLRADLDAASQRLAAAIRDLPAAAWEAEVAHPVKGPILAGRVPWMRLGEVWVHLVDLDAGFGFADIPEDLHELLLTEAVGVYADREGVPPVRLEVALPDGRQRTWELPAGAGSDAPVISGDAAEAIGWLTGRGDGSGLEGRVPTLPRWL</sequence>
<proteinExistence type="predicted"/>
<dbReference type="GO" id="GO:0016853">
    <property type="term" value="F:isomerase activity"/>
    <property type="evidence" value="ECO:0007669"/>
    <property type="project" value="UniProtKB-KW"/>
</dbReference>
<dbReference type="SUPFAM" id="SSF55718">
    <property type="entry name" value="SCP-like"/>
    <property type="match status" value="1"/>
</dbReference>
<evidence type="ECO:0000313" key="2">
    <source>
        <dbReference type="EMBL" id="ATE58419.1"/>
    </source>
</evidence>
<dbReference type="SUPFAM" id="SSF109854">
    <property type="entry name" value="DinB/YfiT-like putative metalloenzymes"/>
    <property type="match status" value="1"/>
</dbReference>
<dbReference type="Gene3D" id="1.20.120.450">
    <property type="entry name" value="dinb family like domain"/>
    <property type="match status" value="1"/>
</dbReference>
<dbReference type="NCBIfam" id="TIGR03083">
    <property type="entry name" value="maleylpyruvate isomerase family mycothiol-dependent enzyme"/>
    <property type="match status" value="1"/>
</dbReference>
<dbReference type="EMBL" id="CP023445">
    <property type="protein sequence ID" value="ATE58419.1"/>
    <property type="molecule type" value="Genomic_DNA"/>
</dbReference>
<gene>
    <name evidence="2" type="ORF">CNX65_27320</name>
</gene>
<dbReference type="Pfam" id="PF11716">
    <property type="entry name" value="MDMPI_N"/>
    <property type="match status" value="1"/>
</dbReference>
<feature type="domain" description="Mycothiol-dependent maleylpyruvate isomerase metal-binding" evidence="1">
    <location>
        <begin position="12"/>
        <end position="147"/>
    </location>
</feature>
<dbReference type="InterPro" id="IPR034660">
    <property type="entry name" value="DinB/YfiT-like"/>
</dbReference>
<organism evidence="2 3">
    <name type="scientific">Actinosynnema pretiosum</name>
    <dbReference type="NCBI Taxonomy" id="42197"/>
    <lineage>
        <taxon>Bacteria</taxon>
        <taxon>Bacillati</taxon>
        <taxon>Actinomycetota</taxon>
        <taxon>Actinomycetes</taxon>
        <taxon>Pseudonocardiales</taxon>
        <taxon>Pseudonocardiaceae</taxon>
        <taxon>Actinosynnema</taxon>
    </lineage>
</organism>
<dbReference type="GO" id="GO:0046872">
    <property type="term" value="F:metal ion binding"/>
    <property type="evidence" value="ECO:0007669"/>
    <property type="project" value="InterPro"/>
</dbReference>
<keyword evidence="3" id="KW-1185">Reference proteome</keyword>
<accession>A0A290ZHG5</accession>
<dbReference type="Gene3D" id="3.30.1050.20">
    <property type="match status" value="1"/>
</dbReference>
<dbReference type="KEGG" id="apre:CNX65_27320"/>
<dbReference type="Proteomes" id="UP000218505">
    <property type="component" value="Chromosome"/>
</dbReference>
<dbReference type="InterPro" id="IPR036527">
    <property type="entry name" value="SCP2_sterol-bd_dom_sf"/>
</dbReference>
<reference evidence="2" key="1">
    <citation type="submission" date="2017-09" db="EMBL/GenBank/DDBJ databases">
        <title>Complete Genome Sequence of ansamitocin-producing Bacterium Actinosynnema pretiosum X47.</title>
        <authorList>
            <person name="Cao G."/>
            <person name="Zong G."/>
            <person name="Zhong C."/>
            <person name="Fu J."/>
        </authorList>
    </citation>
    <scope>NUCLEOTIDE SEQUENCE [LARGE SCALE GENOMIC DNA]</scope>
    <source>
        <strain evidence="2">X47</strain>
    </source>
</reference>
<dbReference type="InterPro" id="IPR017517">
    <property type="entry name" value="Maleyloyr_isom"/>
</dbReference>
<keyword evidence="2" id="KW-0413">Isomerase</keyword>
<protein>
    <submittedName>
        <fullName evidence="2">Mycothiol maleylpyruvate isomerase</fullName>
    </submittedName>
</protein>
<evidence type="ECO:0000259" key="1">
    <source>
        <dbReference type="Pfam" id="PF11716"/>
    </source>
</evidence>
<dbReference type="AlphaFoldDB" id="A0A290ZHG5"/>
<evidence type="ECO:0000313" key="3">
    <source>
        <dbReference type="Proteomes" id="UP000218505"/>
    </source>
</evidence>
<name>A0A290ZHG5_9PSEU</name>
<dbReference type="InterPro" id="IPR024344">
    <property type="entry name" value="MDMPI_metal-binding"/>
</dbReference>